<dbReference type="NCBIfam" id="TIGR02619">
    <property type="entry name" value="putative CRISPR-associated protein, APE2256 family"/>
    <property type="match status" value="1"/>
</dbReference>
<evidence type="ECO:0000313" key="2">
    <source>
        <dbReference type="EMBL" id="ABW02333.1"/>
    </source>
</evidence>
<dbReference type="Gene3D" id="1.10.196.30">
    <property type="match status" value="1"/>
</dbReference>
<organism evidence="2 3">
    <name type="scientific">Caldivirga maquilingensis (strain ATCC 700844 / DSM 13496 / JCM 10307 / IC-167)</name>
    <dbReference type="NCBI Taxonomy" id="397948"/>
    <lineage>
        <taxon>Archaea</taxon>
        <taxon>Thermoproteota</taxon>
        <taxon>Thermoprotei</taxon>
        <taxon>Thermoproteales</taxon>
        <taxon>Thermoproteaceae</taxon>
        <taxon>Caldivirga</taxon>
    </lineage>
</organism>
<dbReference type="InterPro" id="IPR013442">
    <property type="entry name" value="SSO1393-like"/>
</dbReference>
<dbReference type="STRING" id="397948.Cmaq_1509"/>
<protein>
    <submittedName>
        <fullName evidence="2">Putative CRISPR-associated protein, APE2256 family</fullName>
    </submittedName>
</protein>
<dbReference type="eggNOG" id="arCOG01935">
    <property type="taxonomic scope" value="Archaea"/>
</dbReference>
<evidence type="ECO:0000259" key="1">
    <source>
        <dbReference type="Pfam" id="PF09651"/>
    </source>
</evidence>
<keyword evidence="3" id="KW-1185">Reference proteome</keyword>
<dbReference type="GeneID" id="5709210"/>
<evidence type="ECO:0000313" key="3">
    <source>
        <dbReference type="Proteomes" id="UP000001137"/>
    </source>
</evidence>
<name>A8M9B4_CALMQ</name>
<dbReference type="Gene3D" id="3.40.50.10770">
    <property type="entry name" value="Hypothetical protein VC1899 like domain (Restriction endonuclease-like)"/>
    <property type="match status" value="1"/>
</dbReference>
<dbReference type="KEGG" id="cma:Cmaq_1509"/>
<dbReference type="EMBL" id="CP000852">
    <property type="protein sequence ID" value="ABW02333.1"/>
    <property type="molecule type" value="Genomic_DNA"/>
</dbReference>
<dbReference type="Pfam" id="PF09651">
    <property type="entry name" value="Cas_APE2256"/>
    <property type="match status" value="1"/>
</dbReference>
<sequence>MKLAVLSTVGTSILSNMEATIRNDIERGVSTIDLTGIPEEIQAKLKEGKLSKLGPDDPLQEKIEHMRHRGDSFFEKTIEFVRNNPEGTSAELNTLIRFLLDFPYRQFEELEIYLYPTDTGTGKFCAQVIKEYLDRYGNEFMQKAGINIKPKVDEPIVVKDLGRDINWFNEGLIELVNKFARLIINKTRSGYKVVVNATAGYKPETAYIALVAQLTGAWKIIYMHESFKSIVELPKLPLTIQEKYIEALKIIGNGTLQNILKQMGIDVNDLIERGLVTNEEGIIKPREWIQKLINTLQS</sequence>
<gene>
    <name evidence="2" type="ordered locus">Cmaq_1509</name>
</gene>
<dbReference type="RefSeq" id="WP_012186552.1">
    <property type="nucleotide sequence ID" value="NC_009954.1"/>
</dbReference>
<proteinExistence type="predicted"/>
<dbReference type="OrthoDB" id="43371at2157"/>
<dbReference type="CDD" id="cd09742">
    <property type="entry name" value="Csm6_III-A"/>
    <property type="match status" value="1"/>
</dbReference>
<dbReference type="Proteomes" id="UP000001137">
    <property type="component" value="Chromosome"/>
</dbReference>
<dbReference type="AlphaFoldDB" id="A8M9B4"/>
<reference evidence="2 3" key="1">
    <citation type="submission" date="2007-10" db="EMBL/GenBank/DDBJ databases">
        <title>Complete sequence of Caldivirga maquilingensis IC-167.</title>
        <authorList>
            <consortium name="US DOE Joint Genome Institute"/>
            <person name="Copeland A."/>
            <person name="Lucas S."/>
            <person name="Lapidus A."/>
            <person name="Barry K."/>
            <person name="Glavina del Rio T."/>
            <person name="Dalin E."/>
            <person name="Tice H."/>
            <person name="Pitluck S."/>
            <person name="Saunders E."/>
            <person name="Brettin T."/>
            <person name="Bruce D."/>
            <person name="Detter J.C."/>
            <person name="Han C."/>
            <person name="Schmutz J."/>
            <person name="Larimer F."/>
            <person name="Land M."/>
            <person name="Hauser L."/>
            <person name="Kyrpides N."/>
            <person name="Ivanova N."/>
            <person name="Biddle J.F."/>
            <person name="Zhang Z."/>
            <person name="Fitz-Gibbon S.T."/>
            <person name="Lowe T.M."/>
            <person name="Saltikov C."/>
            <person name="House C.H."/>
            <person name="Richardson P."/>
        </authorList>
    </citation>
    <scope>NUCLEOTIDE SEQUENCE [LARGE SCALE GENOMIC DNA]</scope>
    <source>
        <strain evidence="3">ATCC 700844 / DSM 13496 / JCM 10307 / IC-167</strain>
    </source>
</reference>
<accession>A8M9B4</accession>
<dbReference type="HOGENOM" id="CLU_082641_1_0_2"/>
<feature type="domain" description="CRISPR system ring nuclease SSO1393-like" evidence="1">
    <location>
        <begin position="87"/>
        <end position="236"/>
    </location>
</feature>